<evidence type="ECO:0000256" key="1">
    <source>
        <dbReference type="SAM" id="MobiDB-lite"/>
    </source>
</evidence>
<dbReference type="EMBL" id="CAXITT010000232">
    <property type="protein sequence ID" value="CAL1536529.1"/>
    <property type="molecule type" value="Genomic_DNA"/>
</dbReference>
<dbReference type="GO" id="GO:0005737">
    <property type="term" value="C:cytoplasm"/>
    <property type="evidence" value="ECO:0007669"/>
    <property type="project" value="TreeGrafter"/>
</dbReference>
<organism evidence="2 3">
    <name type="scientific">Lymnaea stagnalis</name>
    <name type="common">Great pond snail</name>
    <name type="synonym">Helix stagnalis</name>
    <dbReference type="NCBI Taxonomy" id="6523"/>
    <lineage>
        <taxon>Eukaryota</taxon>
        <taxon>Metazoa</taxon>
        <taxon>Spiralia</taxon>
        <taxon>Lophotrochozoa</taxon>
        <taxon>Mollusca</taxon>
        <taxon>Gastropoda</taxon>
        <taxon>Heterobranchia</taxon>
        <taxon>Euthyneura</taxon>
        <taxon>Panpulmonata</taxon>
        <taxon>Hygrophila</taxon>
        <taxon>Lymnaeoidea</taxon>
        <taxon>Lymnaeidae</taxon>
        <taxon>Lymnaea</taxon>
    </lineage>
</organism>
<comment type="caution">
    <text evidence="2">The sequence shown here is derived from an EMBL/GenBank/DDBJ whole genome shotgun (WGS) entry which is preliminary data.</text>
</comment>
<feature type="region of interest" description="Disordered" evidence="1">
    <location>
        <begin position="276"/>
        <end position="303"/>
    </location>
</feature>
<evidence type="ECO:0000313" key="3">
    <source>
        <dbReference type="Proteomes" id="UP001497497"/>
    </source>
</evidence>
<dbReference type="Proteomes" id="UP001497497">
    <property type="component" value="Unassembled WGS sequence"/>
</dbReference>
<dbReference type="Pfam" id="PF08568">
    <property type="entry name" value="Kinetochor_Ybp2"/>
    <property type="match status" value="2"/>
</dbReference>
<dbReference type="InterPro" id="IPR019516">
    <property type="entry name" value="Glomulin/ALF4"/>
</dbReference>
<dbReference type="PANTHER" id="PTHR15430:SF1">
    <property type="entry name" value="GLOMULIN"/>
    <property type="match status" value="1"/>
</dbReference>
<proteinExistence type="predicted"/>
<feature type="compositionally biased region" description="Polar residues" evidence="1">
    <location>
        <begin position="294"/>
        <end position="303"/>
    </location>
</feature>
<protein>
    <recommendedName>
        <fullName evidence="4">Glomulin</fullName>
    </recommendedName>
</protein>
<keyword evidence="3" id="KW-1185">Reference proteome</keyword>
<accession>A0AAV2HRH1</accession>
<dbReference type="PANTHER" id="PTHR15430">
    <property type="entry name" value="GLOMULIN"/>
    <property type="match status" value="1"/>
</dbReference>
<dbReference type="AlphaFoldDB" id="A0AAV2HRH1"/>
<sequence>MWAPETAGLEPPEFEKVDDPQQVLAQIIESLQQKDSHSLKKFILEHKLNDESIFWDLILKIGGSIDAETAENHPGFFDVCNRCLQYLIKVGNPKEILLALLEQMDRFIDDTKFKCFLPLIQTTVLKITTKLFHSLDTTLETVSCHLDTVPVPDNIQLEGEEIKLFHMDKTVVRLADILQSYLEFLQPFVEKIHMHPGQMKSAGRQEALVLRKHLIRVFDHPLCHLILTYYPESDKVKPDSRLCAELAMMLLSKVVTDFHKLFQYAKLQTKKPDKITLPEKKSEEEYDNEENEQKLNPTSESGNEVTGVVETWDFKMDISNLSCSCLVYLVHVEQLGIDKFPFIYRHDYTLEFHLDDIICLLKNPYYPINFKGLLLCQRLLTLVLKHSISSEYLDNQGYMALLNEIISIMINCPVRDHRTLATKIFPLFISKFDACGRYQIYQNVLSSCSHSGMKGYLITFLKNDIDESLKKVRQDQALNKAPTGNISETCFVGKRLQKILKLALDLPEKETTDMLENSDQIISALNLLRFLVIADAKPSNLTGFWNFEIEIESDFLSPLRRGLDLSKAHYELELDTLCQGRETNTNKNNSPEMSLSISGMSMSEMSKKEKIELIGKALNTHHIINSLICRVSELLEQQKFK</sequence>
<evidence type="ECO:0000313" key="2">
    <source>
        <dbReference type="EMBL" id="CAL1536529.1"/>
    </source>
</evidence>
<dbReference type="GO" id="GO:0055105">
    <property type="term" value="F:ubiquitin-protein transferase inhibitor activity"/>
    <property type="evidence" value="ECO:0007669"/>
    <property type="project" value="TreeGrafter"/>
</dbReference>
<name>A0AAV2HRH1_LYMST</name>
<dbReference type="InterPro" id="IPR013877">
    <property type="entry name" value="YAP-bd/ALF4/Glomulin"/>
</dbReference>
<reference evidence="2 3" key="1">
    <citation type="submission" date="2024-04" db="EMBL/GenBank/DDBJ databases">
        <authorList>
            <consortium name="Genoscope - CEA"/>
            <person name="William W."/>
        </authorList>
    </citation>
    <scope>NUCLEOTIDE SEQUENCE [LARGE SCALE GENOMIC DNA]</scope>
</reference>
<gene>
    <name evidence="2" type="ORF">GSLYS_00010442001</name>
</gene>
<evidence type="ECO:0008006" key="4">
    <source>
        <dbReference type="Google" id="ProtNLM"/>
    </source>
</evidence>